<protein>
    <submittedName>
        <fullName evidence="2">Excinuclease ABC subunit C</fullName>
    </submittedName>
</protein>
<proteinExistence type="predicted"/>
<dbReference type="PANTHER" id="PTHR30562:SF1">
    <property type="entry name" value="UVRABC SYSTEM PROTEIN C"/>
    <property type="match status" value="1"/>
</dbReference>
<dbReference type="KEGG" id="mgal:NCTC10186_00337"/>
<gene>
    <name evidence="2" type="primary">uvrC_1</name>
    <name evidence="2" type="ORF">NCTC10186_00337</name>
</gene>
<dbReference type="GO" id="GO:0009381">
    <property type="term" value="F:excinuclease ABC activity"/>
    <property type="evidence" value="ECO:0007669"/>
    <property type="project" value="InterPro"/>
</dbReference>
<dbReference type="SUPFAM" id="SSF47781">
    <property type="entry name" value="RuvA domain 2-like"/>
    <property type="match status" value="1"/>
</dbReference>
<dbReference type="Pfam" id="PF08459">
    <property type="entry name" value="UvrC_RNaseH_dom"/>
    <property type="match status" value="1"/>
</dbReference>
<reference evidence="2 3" key="1">
    <citation type="submission" date="2019-01" db="EMBL/GenBank/DDBJ databases">
        <authorList>
            <consortium name="Pathogen Informatics"/>
        </authorList>
    </citation>
    <scope>NUCLEOTIDE SEQUENCE [LARGE SCALE GENOMIC DNA]</scope>
    <source>
        <strain evidence="2 3">NCTC10186</strain>
    </source>
</reference>
<name>A0A449AZD9_9BACT</name>
<dbReference type="Gene3D" id="1.10.150.20">
    <property type="entry name" value="5' to 3' exonuclease, C-terminal subdomain"/>
    <property type="match status" value="1"/>
</dbReference>
<dbReference type="EMBL" id="LR215031">
    <property type="protein sequence ID" value="VEU72862.1"/>
    <property type="molecule type" value="Genomic_DNA"/>
</dbReference>
<keyword evidence="3" id="KW-1185">Reference proteome</keyword>
<sequence>MYLTIARFLASVKNEIHTNDIFIVDGGKQQINEALYALKEAGLDIPVFGLVKNNLHKTDYLINSQFEKIKVSTQLLNLFAQMQVEVDRFAKSFMRKKHLVSSLESKLSQIKGIGSKTEKLLLNHFGTYTKIYNASYEEIEKVTNKKIAKLITDAFKEEE</sequence>
<accession>A0A449AZD9</accession>
<dbReference type="Gene3D" id="3.30.420.340">
    <property type="entry name" value="UvrC, RNAse H endonuclease domain"/>
    <property type="match status" value="1"/>
</dbReference>
<feature type="domain" description="UvrC family homology region profile" evidence="1">
    <location>
        <begin position="3"/>
        <end position="90"/>
    </location>
</feature>
<dbReference type="InterPro" id="IPR038476">
    <property type="entry name" value="UvrC_RNase_H_dom_sf"/>
</dbReference>
<dbReference type="InterPro" id="IPR010994">
    <property type="entry name" value="RuvA_2-like"/>
</dbReference>
<dbReference type="InterPro" id="IPR050066">
    <property type="entry name" value="UvrABC_protein_C"/>
</dbReference>
<dbReference type="InterPro" id="IPR001162">
    <property type="entry name" value="UvrC_RNase_H_dom"/>
</dbReference>
<dbReference type="Proteomes" id="UP000289862">
    <property type="component" value="Chromosome"/>
</dbReference>
<organism evidence="2 3">
    <name type="scientific">Mycoplasmopsis gallopavonis</name>
    <dbReference type="NCBI Taxonomy" id="76629"/>
    <lineage>
        <taxon>Bacteria</taxon>
        <taxon>Bacillati</taxon>
        <taxon>Mycoplasmatota</taxon>
        <taxon>Mycoplasmoidales</taxon>
        <taxon>Metamycoplasmataceae</taxon>
        <taxon>Mycoplasmopsis</taxon>
    </lineage>
</organism>
<evidence type="ECO:0000259" key="1">
    <source>
        <dbReference type="Pfam" id="PF08459"/>
    </source>
</evidence>
<dbReference type="GO" id="GO:0006974">
    <property type="term" value="P:DNA damage response"/>
    <property type="evidence" value="ECO:0007669"/>
    <property type="project" value="TreeGrafter"/>
</dbReference>
<evidence type="ECO:0000313" key="2">
    <source>
        <dbReference type="EMBL" id="VEU72862.1"/>
    </source>
</evidence>
<dbReference type="PANTHER" id="PTHR30562">
    <property type="entry name" value="UVRC/OXIDOREDUCTASE"/>
    <property type="match status" value="1"/>
</dbReference>
<evidence type="ECO:0000313" key="3">
    <source>
        <dbReference type="Proteomes" id="UP000289862"/>
    </source>
</evidence>
<dbReference type="AlphaFoldDB" id="A0A449AZD9"/>
<dbReference type="Pfam" id="PF14520">
    <property type="entry name" value="HHH_5"/>
    <property type="match status" value="1"/>
</dbReference>
<dbReference type="GO" id="GO:0009380">
    <property type="term" value="C:excinuclease repair complex"/>
    <property type="evidence" value="ECO:0007669"/>
    <property type="project" value="TreeGrafter"/>
</dbReference>